<sequence length="173" mass="19076">MSSRPSPSFHRHQMDSLSKNNWNYSGGLNWTILLPECLTSTGLEEYVEANIAKPFGNETFVWHLPLKPQDAEKLIRMSTRSNEGRLTDGPNASSPESANETGGLGMYADTHDYFRVLTDLLNDQPVLLSKPTVDSIFAPQFAPGSSALRDMRASGKFAYQCSVDDSMEGVIAD</sequence>
<feature type="region of interest" description="Disordered" evidence="2">
    <location>
        <begin position="81"/>
        <end position="102"/>
    </location>
</feature>
<dbReference type="Proteomes" id="UP000800082">
    <property type="component" value="Unassembled WGS sequence"/>
</dbReference>
<feature type="compositionally biased region" description="Polar residues" evidence="2">
    <location>
        <begin position="90"/>
        <end position="100"/>
    </location>
</feature>
<dbReference type="PANTHER" id="PTHR43283:SF17">
    <property type="entry name" value="(LOVD), PUTATIVE (AFU_ORTHOLOGUE AFUA_5G00920)-RELATED"/>
    <property type="match status" value="1"/>
</dbReference>
<dbReference type="InterPro" id="IPR012338">
    <property type="entry name" value="Beta-lactam/transpept-like"/>
</dbReference>
<name>A0A6A5RTU0_9PLEO</name>
<dbReference type="InterPro" id="IPR050789">
    <property type="entry name" value="Diverse_Enzym_Activities"/>
</dbReference>
<reference evidence="3" key="1">
    <citation type="journal article" date="2020" name="Stud. Mycol.">
        <title>101 Dothideomycetes genomes: a test case for predicting lifestyles and emergence of pathogens.</title>
        <authorList>
            <person name="Haridas S."/>
            <person name="Albert R."/>
            <person name="Binder M."/>
            <person name="Bloem J."/>
            <person name="Labutti K."/>
            <person name="Salamov A."/>
            <person name="Andreopoulos B."/>
            <person name="Baker S."/>
            <person name="Barry K."/>
            <person name="Bills G."/>
            <person name="Bluhm B."/>
            <person name="Cannon C."/>
            <person name="Castanera R."/>
            <person name="Culley D."/>
            <person name="Daum C."/>
            <person name="Ezra D."/>
            <person name="Gonzalez J."/>
            <person name="Henrissat B."/>
            <person name="Kuo A."/>
            <person name="Liang C."/>
            <person name="Lipzen A."/>
            <person name="Lutzoni F."/>
            <person name="Magnuson J."/>
            <person name="Mondo S."/>
            <person name="Nolan M."/>
            <person name="Ohm R."/>
            <person name="Pangilinan J."/>
            <person name="Park H.-J."/>
            <person name="Ramirez L."/>
            <person name="Alfaro M."/>
            <person name="Sun H."/>
            <person name="Tritt A."/>
            <person name="Yoshinaga Y."/>
            <person name="Zwiers L.-H."/>
            <person name="Turgeon B."/>
            <person name="Goodwin S."/>
            <person name="Spatafora J."/>
            <person name="Crous P."/>
            <person name="Grigoriev I."/>
        </authorList>
    </citation>
    <scope>NUCLEOTIDE SEQUENCE</scope>
    <source>
        <strain evidence="3">CBS 183.55</strain>
    </source>
</reference>
<evidence type="ECO:0000313" key="4">
    <source>
        <dbReference type="Proteomes" id="UP000800082"/>
    </source>
</evidence>
<dbReference type="OrthoDB" id="428260at2759"/>
<proteinExistence type="predicted"/>
<evidence type="ECO:0000313" key="3">
    <source>
        <dbReference type="EMBL" id="KAF1931905.1"/>
    </source>
</evidence>
<dbReference type="EMBL" id="ML978960">
    <property type="protein sequence ID" value="KAF1931905.1"/>
    <property type="molecule type" value="Genomic_DNA"/>
</dbReference>
<dbReference type="GeneID" id="54355492"/>
<keyword evidence="1" id="KW-0378">Hydrolase</keyword>
<dbReference type="SUPFAM" id="SSF56601">
    <property type="entry name" value="beta-lactamase/transpeptidase-like"/>
    <property type="match status" value="1"/>
</dbReference>
<dbReference type="RefSeq" id="XP_033452153.1">
    <property type="nucleotide sequence ID" value="XM_033597825.1"/>
</dbReference>
<dbReference type="GO" id="GO:0016787">
    <property type="term" value="F:hydrolase activity"/>
    <property type="evidence" value="ECO:0007669"/>
    <property type="project" value="UniProtKB-KW"/>
</dbReference>
<protein>
    <submittedName>
        <fullName evidence="3">Uncharacterized protein</fullName>
    </submittedName>
</protein>
<dbReference type="AlphaFoldDB" id="A0A6A5RTU0"/>
<organism evidence="3 4">
    <name type="scientific">Didymella exigua CBS 183.55</name>
    <dbReference type="NCBI Taxonomy" id="1150837"/>
    <lineage>
        <taxon>Eukaryota</taxon>
        <taxon>Fungi</taxon>
        <taxon>Dikarya</taxon>
        <taxon>Ascomycota</taxon>
        <taxon>Pezizomycotina</taxon>
        <taxon>Dothideomycetes</taxon>
        <taxon>Pleosporomycetidae</taxon>
        <taxon>Pleosporales</taxon>
        <taxon>Pleosporineae</taxon>
        <taxon>Didymellaceae</taxon>
        <taxon>Didymella</taxon>
    </lineage>
</organism>
<dbReference type="PANTHER" id="PTHR43283">
    <property type="entry name" value="BETA-LACTAMASE-RELATED"/>
    <property type="match status" value="1"/>
</dbReference>
<accession>A0A6A5RTU0</accession>
<evidence type="ECO:0000256" key="2">
    <source>
        <dbReference type="SAM" id="MobiDB-lite"/>
    </source>
</evidence>
<evidence type="ECO:0000256" key="1">
    <source>
        <dbReference type="ARBA" id="ARBA00022801"/>
    </source>
</evidence>
<keyword evidence="4" id="KW-1185">Reference proteome</keyword>
<dbReference type="Gene3D" id="3.40.710.10">
    <property type="entry name" value="DD-peptidase/beta-lactamase superfamily"/>
    <property type="match status" value="1"/>
</dbReference>
<gene>
    <name evidence="3" type="ORF">M421DRAFT_90108</name>
</gene>